<evidence type="ECO:0000313" key="4">
    <source>
        <dbReference type="Proteomes" id="UP000578091"/>
    </source>
</evidence>
<proteinExistence type="predicted"/>
<dbReference type="InterPro" id="IPR028051">
    <property type="entry name" value="CheX-like_dom"/>
</dbReference>
<evidence type="ECO:0000256" key="1">
    <source>
        <dbReference type="ARBA" id="ARBA00022500"/>
    </source>
</evidence>
<dbReference type="GO" id="GO:0006935">
    <property type="term" value="P:chemotaxis"/>
    <property type="evidence" value="ECO:0007669"/>
    <property type="project" value="UniProtKB-KW"/>
</dbReference>
<gene>
    <name evidence="3" type="ORF">H0E84_12040</name>
</gene>
<dbReference type="InterPro" id="IPR028976">
    <property type="entry name" value="CheC-like_sf"/>
</dbReference>
<dbReference type="Gene3D" id="3.40.1550.10">
    <property type="entry name" value="CheC-like"/>
    <property type="match status" value="1"/>
</dbReference>
<organism evidence="3 4">
    <name type="scientific">Luteimonas salinisoli</name>
    <dbReference type="NCBI Taxonomy" id="2752307"/>
    <lineage>
        <taxon>Bacteria</taxon>
        <taxon>Pseudomonadati</taxon>
        <taxon>Pseudomonadota</taxon>
        <taxon>Gammaproteobacteria</taxon>
        <taxon>Lysobacterales</taxon>
        <taxon>Lysobacteraceae</taxon>
        <taxon>Luteimonas</taxon>
    </lineage>
</organism>
<evidence type="ECO:0000259" key="2">
    <source>
        <dbReference type="Pfam" id="PF13690"/>
    </source>
</evidence>
<evidence type="ECO:0000313" key="3">
    <source>
        <dbReference type="EMBL" id="NZA27110.1"/>
    </source>
</evidence>
<dbReference type="EMBL" id="JACCKA010000072">
    <property type="protein sequence ID" value="NZA27110.1"/>
    <property type="molecule type" value="Genomic_DNA"/>
</dbReference>
<comment type="caution">
    <text evidence="3">The sequence shown here is derived from an EMBL/GenBank/DDBJ whole genome shotgun (WGS) entry which is preliminary data.</text>
</comment>
<name>A0A853JEY0_9GAMM</name>
<dbReference type="SUPFAM" id="SSF160246">
    <property type="entry name" value="EspE N-terminal domain-like"/>
    <property type="match status" value="1"/>
</dbReference>
<accession>A0A853JEY0</accession>
<sequence>MAAKFLGQYLLEEGLIDRQQLLDALDAQRASNPVLGELAVAAGMLDAGQAERINARQRSQDRRFGDLALEMGLLSPAQVEDLLERQQKGRRLFGEILVEQGALTVAQLETALRSHEHERADADRALELGVASHPAGTVLAGAINTCTRLFPRLLRSHCRFSSLVEAPEDLHGCTLTAQVRVDAERPLRVAVACDGATAARIAGAFLSMPEEECDQALAEDALGELVNVLVGYVTRDALPEDADYRASPPDLGEPAGELLQRADTLAVSMNSQVGRFVLLVAA</sequence>
<keyword evidence="4" id="KW-1185">Reference proteome</keyword>
<dbReference type="InterPro" id="IPR037257">
    <property type="entry name" value="T2SS_E_N_sf"/>
</dbReference>
<dbReference type="Proteomes" id="UP000578091">
    <property type="component" value="Unassembled WGS sequence"/>
</dbReference>
<dbReference type="Pfam" id="PF13690">
    <property type="entry name" value="CheX"/>
    <property type="match status" value="1"/>
</dbReference>
<feature type="domain" description="Chemotaxis phosphatase CheX-like" evidence="2">
    <location>
        <begin position="176"/>
        <end position="251"/>
    </location>
</feature>
<keyword evidence="1" id="KW-0145">Chemotaxis</keyword>
<dbReference type="AlphaFoldDB" id="A0A853JEY0"/>
<reference evidence="3 4" key="1">
    <citation type="submission" date="2020-07" db="EMBL/GenBank/DDBJ databases">
        <title>Luteimonas sp. SJ-92.</title>
        <authorList>
            <person name="Huang X.-X."/>
            <person name="Xu L."/>
            <person name="Sun J.-Q."/>
        </authorList>
    </citation>
    <scope>NUCLEOTIDE SEQUENCE [LARGE SCALE GENOMIC DNA]</scope>
    <source>
        <strain evidence="3 4">SJ-92</strain>
    </source>
</reference>
<dbReference type="SUPFAM" id="SSF103039">
    <property type="entry name" value="CheC-like"/>
    <property type="match status" value="1"/>
</dbReference>
<dbReference type="RefSeq" id="WP_180678888.1">
    <property type="nucleotide sequence ID" value="NZ_JACCKA010000072.1"/>
</dbReference>
<protein>
    <submittedName>
        <fullName evidence="3">Chemotaxis protein CheX</fullName>
    </submittedName>
</protein>